<reference evidence="1" key="1">
    <citation type="submission" date="2024-12" db="EMBL/GenBank/DDBJ databases">
        <title>Comparative genomics and development of molecular markers within Purpureocillium lilacinum and among Purpureocillium species.</title>
        <authorList>
            <person name="Yeh Z.-Y."/>
            <person name="Ni N.-T."/>
            <person name="Lo P.-H."/>
            <person name="Mushyakhwo K."/>
            <person name="Lin C.-F."/>
            <person name="Nai Y.-S."/>
        </authorList>
    </citation>
    <scope>NUCLEOTIDE SEQUENCE</scope>
    <source>
        <strain evidence="1">NCHU-NPUST-175</strain>
    </source>
</reference>
<sequence length="632" mass="68457">MRIARIQAQDARRPGASPTAPSVLLRPLQDRPPDHLNATEGGQWPSSPAAAALGAWPGLPGQNLGIARPGWTLTSPTPTSTLPEPGSPRRRRNTANHTRDAALWSPGCAGSLGSRPTAAPHGPGSVPAKRGSYRGCLPAEQVPVLAVRSARSHCLPIAPLLDAEASKRHRQSPQYGPRPRCSDSRPLPHSPELPSSRDRRRSDLNQQFSHLMDNLQSRVLTASHTLNDITGYSSIEGIKAENEALEVQLADAQSRVRSARQAYKTSNTKRATTQREVTTLLARKDSWSPHDLERFTELYRADHVLEGEVASAQESLTEAEADEQKLSQRLNAGILKRYHEEQIWSDRIRRASTWGTWGLMGMNFVLFVVLQFVAEPWRRRRLVKGVVAEEKAVLEEVRNELEAVKLGLAKKDEEQVRQREQELAVEQSATLAAEQEVSDAQGMGPEGTWREILLDPGRWQTAVQDLGSERRIGLRMRDASVLVLEAALAGAAIAGSIALLLARGSIGGIALQASEMTLLCIIRHGQSTVTMGAASTEDGDGEAQLVNGHAPSRPVRHPVRQRLTRGRHVEKCRVYGGSSLGSAMLLRHREAAHVRPASGLGAQVNQSDAAGGSWAASASATAVLREGGTASP</sequence>
<organism evidence="1 2">
    <name type="scientific">Purpureocillium lilacinum</name>
    <name type="common">Paecilomyces lilacinus</name>
    <dbReference type="NCBI Taxonomy" id="33203"/>
    <lineage>
        <taxon>Eukaryota</taxon>
        <taxon>Fungi</taxon>
        <taxon>Dikarya</taxon>
        <taxon>Ascomycota</taxon>
        <taxon>Pezizomycotina</taxon>
        <taxon>Sordariomycetes</taxon>
        <taxon>Hypocreomycetidae</taxon>
        <taxon>Hypocreales</taxon>
        <taxon>Ophiocordycipitaceae</taxon>
        <taxon>Purpureocillium</taxon>
    </lineage>
</organism>
<keyword evidence="2" id="KW-1185">Reference proteome</keyword>
<dbReference type="Proteomes" id="UP001638806">
    <property type="component" value="Unassembled WGS sequence"/>
</dbReference>
<evidence type="ECO:0000313" key="2">
    <source>
        <dbReference type="Proteomes" id="UP001638806"/>
    </source>
</evidence>
<comment type="caution">
    <text evidence="1">The sequence shown here is derived from an EMBL/GenBank/DDBJ whole genome shotgun (WGS) entry which is preliminary data.</text>
</comment>
<accession>A0ACC4EBM5</accession>
<name>A0ACC4EBM5_PURLI</name>
<protein>
    <submittedName>
        <fullName evidence="1">Uncharacterized protein</fullName>
    </submittedName>
</protein>
<proteinExistence type="predicted"/>
<evidence type="ECO:0000313" key="1">
    <source>
        <dbReference type="EMBL" id="KAL3965672.1"/>
    </source>
</evidence>
<gene>
    <name evidence="1" type="ORF">ACCO45_002676</name>
</gene>
<dbReference type="EMBL" id="JBGNUJ010000002">
    <property type="protein sequence ID" value="KAL3965672.1"/>
    <property type="molecule type" value="Genomic_DNA"/>
</dbReference>